<gene>
    <name evidence="3" type="ORF">GCM10017771_81540</name>
</gene>
<name>A0A919DM06_9ACTN</name>
<dbReference type="EMBL" id="BNAT01000047">
    <property type="protein sequence ID" value="GHE58539.1"/>
    <property type="molecule type" value="Genomic_DNA"/>
</dbReference>
<reference evidence="3" key="2">
    <citation type="submission" date="2020-09" db="EMBL/GenBank/DDBJ databases">
        <authorList>
            <person name="Sun Q."/>
            <person name="Zhou Y."/>
        </authorList>
    </citation>
    <scope>NUCLEOTIDE SEQUENCE</scope>
    <source>
        <strain evidence="3">CGMCC 4.7403</strain>
    </source>
</reference>
<dbReference type="PROSITE" id="PS50104">
    <property type="entry name" value="TIR"/>
    <property type="match status" value="1"/>
</dbReference>
<sequence length="381" mass="43261">MRGEGGEGGEMDQRAVDTRTRVFVSYSRKDAEFLSWLAQGLRDRGLLVDYDRSTEDPNSVTTGISAEDAWWTRLEEMITAAEVIVFVVSPDSARSRVCDEEIAFAQGLGKRIIPVLWRPIDFDTAPPRLSTLNIKISFATPDSDRLTASLQELVTSIHTDVRWFRTAALLSAAARRWDASGRPADRLLRGVELREAEAWAARRPSSAPRHPDILLEFLAESRGAEDERATLAAIEQARYHELIEILRPFLEAEIKLRERLPESNHWGVAKEMQQELMLLQSILYTHHRWHPEEAVFVSHTGAAEGYAEIFRFPCCGKISWEYRSAGPSEPPSQLRADGCKDLPEAARREGRERMNPFTSQLVARYWRTVNPERNASEDTDD</sequence>
<comment type="caution">
    <text evidence="3">The sequence shown here is derived from an EMBL/GenBank/DDBJ whole genome shotgun (WGS) entry which is preliminary data.</text>
</comment>
<dbReference type="Proteomes" id="UP000603227">
    <property type="component" value="Unassembled WGS sequence"/>
</dbReference>
<dbReference type="Pfam" id="PF13676">
    <property type="entry name" value="TIR_2"/>
    <property type="match status" value="1"/>
</dbReference>
<evidence type="ECO:0000313" key="3">
    <source>
        <dbReference type="EMBL" id="GHE58539.1"/>
    </source>
</evidence>
<evidence type="ECO:0000313" key="4">
    <source>
        <dbReference type="Proteomes" id="UP000603227"/>
    </source>
</evidence>
<feature type="compositionally biased region" description="Basic and acidic residues" evidence="1">
    <location>
        <begin position="337"/>
        <end position="353"/>
    </location>
</feature>
<evidence type="ECO:0000256" key="1">
    <source>
        <dbReference type="SAM" id="MobiDB-lite"/>
    </source>
</evidence>
<dbReference type="InterPro" id="IPR000157">
    <property type="entry name" value="TIR_dom"/>
</dbReference>
<keyword evidence="4" id="KW-1185">Reference proteome</keyword>
<dbReference type="SMART" id="SM00255">
    <property type="entry name" value="TIR"/>
    <property type="match status" value="1"/>
</dbReference>
<dbReference type="SUPFAM" id="SSF52200">
    <property type="entry name" value="Toll/Interleukin receptor TIR domain"/>
    <property type="match status" value="1"/>
</dbReference>
<accession>A0A919DM06</accession>
<reference evidence="3" key="1">
    <citation type="journal article" date="2014" name="Int. J. Syst. Evol. Microbiol.">
        <title>Complete genome sequence of Corynebacterium casei LMG S-19264T (=DSM 44701T), isolated from a smear-ripened cheese.</title>
        <authorList>
            <consortium name="US DOE Joint Genome Institute (JGI-PGF)"/>
            <person name="Walter F."/>
            <person name="Albersmeier A."/>
            <person name="Kalinowski J."/>
            <person name="Ruckert C."/>
        </authorList>
    </citation>
    <scope>NUCLEOTIDE SEQUENCE</scope>
    <source>
        <strain evidence="3">CGMCC 4.7403</strain>
    </source>
</reference>
<dbReference type="GO" id="GO:0007165">
    <property type="term" value="P:signal transduction"/>
    <property type="evidence" value="ECO:0007669"/>
    <property type="project" value="InterPro"/>
</dbReference>
<organism evidence="3 4">
    <name type="scientific">Streptomyces capitiformicae</name>
    <dbReference type="NCBI Taxonomy" id="2014920"/>
    <lineage>
        <taxon>Bacteria</taxon>
        <taxon>Bacillati</taxon>
        <taxon>Actinomycetota</taxon>
        <taxon>Actinomycetes</taxon>
        <taxon>Kitasatosporales</taxon>
        <taxon>Streptomycetaceae</taxon>
        <taxon>Streptomyces</taxon>
    </lineage>
</organism>
<dbReference type="AlphaFoldDB" id="A0A919DM06"/>
<feature type="domain" description="TIR" evidence="2">
    <location>
        <begin position="18"/>
        <end position="157"/>
    </location>
</feature>
<dbReference type="InterPro" id="IPR035897">
    <property type="entry name" value="Toll_tir_struct_dom_sf"/>
</dbReference>
<evidence type="ECO:0000259" key="2">
    <source>
        <dbReference type="PROSITE" id="PS50104"/>
    </source>
</evidence>
<proteinExistence type="predicted"/>
<feature type="region of interest" description="Disordered" evidence="1">
    <location>
        <begin position="326"/>
        <end position="353"/>
    </location>
</feature>
<protein>
    <recommendedName>
        <fullName evidence="2">TIR domain-containing protein</fullName>
    </recommendedName>
</protein>
<dbReference type="Gene3D" id="3.40.50.10140">
    <property type="entry name" value="Toll/interleukin-1 receptor homology (TIR) domain"/>
    <property type="match status" value="1"/>
</dbReference>